<evidence type="ECO:0000259" key="2">
    <source>
        <dbReference type="PROSITE" id="PS00036"/>
    </source>
</evidence>
<evidence type="ECO:0000256" key="1">
    <source>
        <dbReference type="SAM" id="MobiDB-lite"/>
    </source>
</evidence>
<sequence length="111" mass="13014">TSDAILAEKRRRNAGASSRFRERRKQREKELQERVVLLEQRVQQLSSALRQYNPKHPLIESAASSTSPQQDLNDRVSQLESIMTRFREEKESDTRKLDALEKENTYLKSLL</sequence>
<name>A0AAD5JWU8_9FUNG</name>
<protein>
    <recommendedName>
        <fullName evidence="2">BZIP domain-containing protein</fullName>
    </recommendedName>
</protein>
<keyword evidence="4" id="KW-1185">Reference proteome</keyword>
<dbReference type="Proteomes" id="UP001209540">
    <property type="component" value="Unassembled WGS sequence"/>
</dbReference>
<feature type="non-terminal residue" evidence="3">
    <location>
        <position position="1"/>
    </location>
</feature>
<dbReference type="InterPro" id="IPR004827">
    <property type="entry name" value="bZIP"/>
</dbReference>
<feature type="compositionally biased region" description="Polar residues" evidence="1">
    <location>
        <begin position="62"/>
        <end position="74"/>
    </location>
</feature>
<dbReference type="InterPro" id="IPR046347">
    <property type="entry name" value="bZIP_sf"/>
</dbReference>
<gene>
    <name evidence="3" type="ORF">BDA99DRAFT_421589</name>
</gene>
<proteinExistence type="predicted"/>
<evidence type="ECO:0000313" key="3">
    <source>
        <dbReference type="EMBL" id="KAI9258181.1"/>
    </source>
</evidence>
<feature type="non-terminal residue" evidence="3">
    <location>
        <position position="111"/>
    </location>
</feature>
<dbReference type="Pfam" id="PF07716">
    <property type="entry name" value="bZIP_2"/>
    <property type="match status" value="1"/>
</dbReference>
<evidence type="ECO:0000313" key="4">
    <source>
        <dbReference type="Proteomes" id="UP001209540"/>
    </source>
</evidence>
<dbReference type="Gene3D" id="1.20.5.170">
    <property type="match status" value="1"/>
</dbReference>
<dbReference type="SUPFAM" id="SSF57959">
    <property type="entry name" value="Leucine zipper domain"/>
    <property type="match status" value="1"/>
</dbReference>
<reference evidence="3" key="2">
    <citation type="submission" date="2023-02" db="EMBL/GenBank/DDBJ databases">
        <authorList>
            <consortium name="DOE Joint Genome Institute"/>
            <person name="Mondo S.J."/>
            <person name="Chang Y."/>
            <person name="Wang Y."/>
            <person name="Ahrendt S."/>
            <person name="Andreopoulos W."/>
            <person name="Barry K."/>
            <person name="Beard J."/>
            <person name="Benny G.L."/>
            <person name="Blankenship S."/>
            <person name="Bonito G."/>
            <person name="Cuomo C."/>
            <person name="Desiro A."/>
            <person name="Gervers K.A."/>
            <person name="Hundley H."/>
            <person name="Kuo A."/>
            <person name="LaButti K."/>
            <person name="Lang B.F."/>
            <person name="Lipzen A."/>
            <person name="O'Donnell K."/>
            <person name="Pangilinan J."/>
            <person name="Reynolds N."/>
            <person name="Sandor L."/>
            <person name="Smith M.W."/>
            <person name="Tsang A."/>
            <person name="Grigoriev I.V."/>
            <person name="Stajich J.E."/>
            <person name="Spatafora J.W."/>
        </authorList>
    </citation>
    <scope>NUCLEOTIDE SEQUENCE</scope>
    <source>
        <strain evidence="3">RSA 2281</strain>
    </source>
</reference>
<comment type="caution">
    <text evidence="3">The sequence shown here is derived from an EMBL/GenBank/DDBJ whole genome shotgun (WGS) entry which is preliminary data.</text>
</comment>
<dbReference type="GO" id="GO:0003700">
    <property type="term" value="F:DNA-binding transcription factor activity"/>
    <property type="evidence" value="ECO:0007669"/>
    <property type="project" value="InterPro"/>
</dbReference>
<dbReference type="PROSITE" id="PS00036">
    <property type="entry name" value="BZIP_BASIC"/>
    <property type="match status" value="1"/>
</dbReference>
<reference evidence="3" key="1">
    <citation type="journal article" date="2022" name="IScience">
        <title>Evolution of zygomycete secretomes and the origins of terrestrial fungal ecologies.</title>
        <authorList>
            <person name="Chang Y."/>
            <person name="Wang Y."/>
            <person name="Mondo S."/>
            <person name="Ahrendt S."/>
            <person name="Andreopoulos W."/>
            <person name="Barry K."/>
            <person name="Beard J."/>
            <person name="Benny G.L."/>
            <person name="Blankenship S."/>
            <person name="Bonito G."/>
            <person name="Cuomo C."/>
            <person name="Desiro A."/>
            <person name="Gervers K.A."/>
            <person name="Hundley H."/>
            <person name="Kuo A."/>
            <person name="LaButti K."/>
            <person name="Lang B.F."/>
            <person name="Lipzen A."/>
            <person name="O'Donnell K."/>
            <person name="Pangilinan J."/>
            <person name="Reynolds N."/>
            <person name="Sandor L."/>
            <person name="Smith M.E."/>
            <person name="Tsang A."/>
            <person name="Grigoriev I.V."/>
            <person name="Stajich J.E."/>
            <person name="Spatafora J.W."/>
        </authorList>
    </citation>
    <scope>NUCLEOTIDE SEQUENCE</scope>
    <source>
        <strain evidence="3">RSA 2281</strain>
    </source>
</reference>
<organism evidence="3 4">
    <name type="scientific">Phascolomyces articulosus</name>
    <dbReference type="NCBI Taxonomy" id="60185"/>
    <lineage>
        <taxon>Eukaryota</taxon>
        <taxon>Fungi</taxon>
        <taxon>Fungi incertae sedis</taxon>
        <taxon>Mucoromycota</taxon>
        <taxon>Mucoromycotina</taxon>
        <taxon>Mucoromycetes</taxon>
        <taxon>Mucorales</taxon>
        <taxon>Lichtheimiaceae</taxon>
        <taxon>Phascolomyces</taxon>
    </lineage>
</organism>
<feature type="domain" description="BZIP" evidence="2">
    <location>
        <begin position="9"/>
        <end position="23"/>
    </location>
</feature>
<accession>A0AAD5JWU8</accession>
<dbReference type="AlphaFoldDB" id="A0AAD5JWU8"/>
<feature type="region of interest" description="Disordered" evidence="1">
    <location>
        <begin position="53"/>
        <end position="74"/>
    </location>
</feature>
<feature type="region of interest" description="Disordered" evidence="1">
    <location>
        <begin position="1"/>
        <end position="26"/>
    </location>
</feature>
<dbReference type="EMBL" id="JAIXMP010000019">
    <property type="protein sequence ID" value="KAI9258181.1"/>
    <property type="molecule type" value="Genomic_DNA"/>
</dbReference>